<dbReference type="PROSITE" id="PS50830">
    <property type="entry name" value="TNASE_3"/>
    <property type="match status" value="1"/>
</dbReference>
<dbReference type="InterPro" id="IPR035437">
    <property type="entry name" value="SNase_OB-fold_sf"/>
</dbReference>
<sequence length="117" mass="13594">MDIKDSLYIFQGVCTNVVDGDTIDVILDLGFKTSAERRLRLLDVDTPERGQDNFREATNFTKLCVEGQKIYIQTYKDDAFGRYLAKVYYKSEKEIRCLNDELRKEGLLKPNSKWNEG</sequence>
<evidence type="ECO:0000313" key="3">
    <source>
        <dbReference type="Proteomes" id="UP001432173"/>
    </source>
</evidence>
<protein>
    <submittedName>
        <fullName evidence="2">Nuclease</fullName>
    </submittedName>
</protein>
<feature type="domain" description="TNase-like" evidence="1">
    <location>
        <begin position="8"/>
        <end position="107"/>
    </location>
</feature>
<dbReference type="Proteomes" id="UP001432173">
    <property type="component" value="Segment"/>
</dbReference>
<proteinExistence type="predicted"/>
<dbReference type="EMBL" id="PP034389">
    <property type="protein sequence ID" value="WRW34533.1"/>
    <property type="molecule type" value="Genomic_DNA"/>
</dbReference>
<evidence type="ECO:0000313" key="2">
    <source>
        <dbReference type="EMBL" id="WRW34533.1"/>
    </source>
</evidence>
<gene>
    <name evidence="2" type="ORF">CF9_0141</name>
</gene>
<accession>A0AAX4J6L3</accession>
<organism evidence="2 3">
    <name type="scientific">Staphylococcus phage CF9</name>
    <dbReference type="NCBI Taxonomy" id="3113741"/>
    <lineage>
        <taxon>Viruses</taxon>
        <taxon>Duplodnaviria</taxon>
        <taxon>Heunggongvirae</taxon>
        <taxon>Uroviricota</taxon>
        <taxon>Caudoviricetes</taxon>
        <taxon>Sextaecvirus</taxon>
    </lineage>
</organism>
<reference evidence="2" key="1">
    <citation type="submission" date="2023-12" db="EMBL/GenBank/DDBJ databases">
        <title>Isolation and Characterisation of Novel Lytic Bacteriophages for therapeutic applications in Prosthetic Joint Infections.</title>
        <authorList>
            <person name="Burton N."/>
            <person name="Melo L.D.R."/>
            <person name="Pearce B."/>
            <person name="Tadesse M.D."/>
            <person name="Vryonis E."/>
            <person name="Sagona A."/>
        </authorList>
    </citation>
    <scope>NUCLEOTIDE SEQUENCE</scope>
</reference>
<evidence type="ECO:0000259" key="1">
    <source>
        <dbReference type="PROSITE" id="PS50830"/>
    </source>
</evidence>
<dbReference type="SUPFAM" id="SSF50199">
    <property type="entry name" value="Staphylococcal nuclease"/>
    <property type="match status" value="1"/>
</dbReference>
<name>A0AAX4J6L3_9CAUD</name>
<dbReference type="Gene3D" id="2.40.50.90">
    <property type="match status" value="1"/>
</dbReference>
<dbReference type="Pfam" id="PF00565">
    <property type="entry name" value="SNase"/>
    <property type="match status" value="1"/>
</dbReference>
<dbReference type="InterPro" id="IPR016071">
    <property type="entry name" value="Staphylococal_nuclease_OB-fold"/>
</dbReference>
<dbReference type="SMART" id="SM00318">
    <property type="entry name" value="SNc"/>
    <property type="match status" value="1"/>
</dbReference>